<dbReference type="AlphaFoldDB" id="A0A1U9VED4"/>
<sequence>MKEEFLFNSAHAALVFAFNFSAQQYDRPLMNRLAAPAVGSGKGLGGLDGAAQAGFIRAEVRTLGKLAEAILIARIAPRYESCECRSACCSGKKPNKEWTNAVGVLADHVRNTALAGCTAHGLLRREYVVRYFSPKDQRVSLEALAERHDIHRDTASAHYGRVALLFGGSRKGRDTSLGLEDAARNAIDDRFREIGLIGDENQSS</sequence>
<protein>
    <recommendedName>
        <fullName evidence="3">DNA-binding protein</fullName>
    </recommendedName>
</protein>
<dbReference type="Proteomes" id="UP000189628">
    <property type="component" value="Chromosome"/>
</dbReference>
<gene>
    <name evidence="1" type="ORF">B0B51_00510</name>
</gene>
<organism evidence="1 2">
    <name type="scientific">blood disease bacterium A2-HR MARDI</name>
    <dbReference type="NCBI Taxonomy" id="1944648"/>
    <lineage>
        <taxon>Bacteria</taxon>
        <taxon>Pseudomonadati</taxon>
        <taxon>Pseudomonadota</taxon>
        <taxon>Betaproteobacteria</taxon>
        <taxon>Burkholderiales</taxon>
        <taxon>Burkholderiaceae</taxon>
        <taxon>Ralstonia</taxon>
        <taxon>Ralstonia solanacearum species complex</taxon>
    </lineage>
</organism>
<proteinExistence type="predicted"/>
<name>A0A1U9VED4_9RALS</name>
<evidence type="ECO:0008006" key="3">
    <source>
        <dbReference type="Google" id="ProtNLM"/>
    </source>
</evidence>
<reference evidence="1 2" key="1">
    <citation type="submission" date="2017-02" db="EMBL/GenBank/DDBJ databases">
        <title>Blood Disease Bacterium A2-HR MARDI.</title>
        <authorList>
            <person name="Badrun R."/>
            <person name="Abu Bakar N."/>
            <person name="Laboh R."/>
        </authorList>
    </citation>
    <scope>NUCLEOTIDE SEQUENCE [LARGE SCALE GENOMIC DNA]</scope>
    <source>
        <strain evidence="1 2">A2-HR MARDI</strain>
    </source>
</reference>
<accession>A0A1U9VED4</accession>
<evidence type="ECO:0000313" key="2">
    <source>
        <dbReference type="Proteomes" id="UP000189628"/>
    </source>
</evidence>
<dbReference type="RefSeq" id="WP_078221561.1">
    <property type="nucleotide sequence ID" value="NZ_CP019911.1"/>
</dbReference>
<dbReference type="EMBL" id="CP019911">
    <property type="protein sequence ID" value="AQW28653.1"/>
    <property type="molecule type" value="Genomic_DNA"/>
</dbReference>
<evidence type="ECO:0000313" key="1">
    <source>
        <dbReference type="EMBL" id="AQW28653.1"/>
    </source>
</evidence>